<dbReference type="PANTHER" id="PTHR46796:SF12">
    <property type="entry name" value="HTH-TYPE DNA-BINDING TRANSCRIPTIONAL ACTIVATOR EUTR"/>
    <property type="match status" value="1"/>
</dbReference>
<evidence type="ECO:0000313" key="6">
    <source>
        <dbReference type="Proteomes" id="UP000535890"/>
    </source>
</evidence>
<proteinExistence type="predicted"/>
<evidence type="ECO:0000256" key="2">
    <source>
        <dbReference type="ARBA" id="ARBA00023125"/>
    </source>
</evidence>
<dbReference type="PANTHER" id="PTHR46796">
    <property type="entry name" value="HTH-TYPE TRANSCRIPTIONAL ACTIVATOR RHAS-RELATED"/>
    <property type="match status" value="1"/>
</dbReference>
<evidence type="ECO:0000256" key="3">
    <source>
        <dbReference type="ARBA" id="ARBA00023163"/>
    </source>
</evidence>
<evidence type="ECO:0000259" key="4">
    <source>
        <dbReference type="PROSITE" id="PS01124"/>
    </source>
</evidence>
<protein>
    <submittedName>
        <fullName evidence="5">AraC-like DNA-binding protein</fullName>
    </submittedName>
</protein>
<sequence length="322" mass="35941">MTERAAALIQHDHFASGDPDEAFEWMRTAYTEHTPELHGDRASFAFDVSSTSTIDLDITTMAHSMGFLGPSEPADGKLITMAPRAGSTLRLRLGEERYATDLMLAPTWTSYVGQWEHVVMQTVTLDERRVAVIAAELTGALPSTVRFEGVTAISKPLERHWRALTEHVRADLLSLNSPPPLLLAGAFRQLATAMLTTFPNTALHAANRYSVESMSPRALRRALDYIEEHAHEDIGITEIAAAARIGVRALQLAFRRHLDRTPIEHLRETRMGRAHVDLLNAGPSRGDTVAAIAMRWGFSNPGRFSDDYRNRYDRYPRDVLKS</sequence>
<reference evidence="5 6" key="1">
    <citation type="submission" date="2020-07" db="EMBL/GenBank/DDBJ databases">
        <title>Sequencing the genomes of 1000 actinobacteria strains.</title>
        <authorList>
            <person name="Klenk H.-P."/>
        </authorList>
    </citation>
    <scope>NUCLEOTIDE SEQUENCE [LARGE SCALE GENOMIC DNA]</scope>
    <source>
        <strain evidence="5 6">DSM 45772</strain>
    </source>
</reference>
<dbReference type="PROSITE" id="PS01124">
    <property type="entry name" value="HTH_ARAC_FAMILY_2"/>
    <property type="match status" value="1"/>
</dbReference>
<dbReference type="Gene3D" id="1.10.10.60">
    <property type="entry name" value="Homeodomain-like"/>
    <property type="match status" value="1"/>
</dbReference>
<keyword evidence="1" id="KW-0805">Transcription regulation</keyword>
<dbReference type="RefSeq" id="WP_179797069.1">
    <property type="nucleotide sequence ID" value="NZ_BAABHP010000002.1"/>
</dbReference>
<dbReference type="GO" id="GO:0043565">
    <property type="term" value="F:sequence-specific DNA binding"/>
    <property type="evidence" value="ECO:0007669"/>
    <property type="project" value="InterPro"/>
</dbReference>
<keyword evidence="3" id="KW-0804">Transcription</keyword>
<evidence type="ECO:0000256" key="1">
    <source>
        <dbReference type="ARBA" id="ARBA00023015"/>
    </source>
</evidence>
<dbReference type="GO" id="GO:0003700">
    <property type="term" value="F:DNA-binding transcription factor activity"/>
    <property type="evidence" value="ECO:0007669"/>
    <property type="project" value="InterPro"/>
</dbReference>
<dbReference type="SUPFAM" id="SSF46689">
    <property type="entry name" value="Homeodomain-like"/>
    <property type="match status" value="2"/>
</dbReference>
<keyword evidence="6" id="KW-1185">Reference proteome</keyword>
<dbReference type="SMART" id="SM00342">
    <property type="entry name" value="HTH_ARAC"/>
    <property type="match status" value="1"/>
</dbReference>
<gene>
    <name evidence="5" type="ORF">BJ983_005902</name>
</gene>
<name>A0A7Y9E2M5_9PSEU</name>
<keyword evidence="2 5" id="KW-0238">DNA-binding</keyword>
<dbReference type="Pfam" id="PF12833">
    <property type="entry name" value="HTH_18"/>
    <property type="match status" value="1"/>
</dbReference>
<organism evidence="5 6">
    <name type="scientific">Actinomycetospora corticicola</name>
    <dbReference type="NCBI Taxonomy" id="663602"/>
    <lineage>
        <taxon>Bacteria</taxon>
        <taxon>Bacillati</taxon>
        <taxon>Actinomycetota</taxon>
        <taxon>Actinomycetes</taxon>
        <taxon>Pseudonocardiales</taxon>
        <taxon>Pseudonocardiaceae</taxon>
        <taxon>Actinomycetospora</taxon>
    </lineage>
</organism>
<evidence type="ECO:0000313" key="5">
    <source>
        <dbReference type="EMBL" id="NYD39800.1"/>
    </source>
</evidence>
<comment type="caution">
    <text evidence="5">The sequence shown here is derived from an EMBL/GenBank/DDBJ whole genome shotgun (WGS) entry which is preliminary data.</text>
</comment>
<dbReference type="InterPro" id="IPR009057">
    <property type="entry name" value="Homeodomain-like_sf"/>
</dbReference>
<dbReference type="EMBL" id="JACCBN010000001">
    <property type="protein sequence ID" value="NYD39800.1"/>
    <property type="molecule type" value="Genomic_DNA"/>
</dbReference>
<dbReference type="InterPro" id="IPR050204">
    <property type="entry name" value="AraC_XylS_family_regulators"/>
</dbReference>
<dbReference type="AlphaFoldDB" id="A0A7Y9E2M5"/>
<dbReference type="Proteomes" id="UP000535890">
    <property type="component" value="Unassembled WGS sequence"/>
</dbReference>
<dbReference type="InterPro" id="IPR018060">
    <property type="entry name" value="HTH_AraC"/>
</dbReference>
<feature type="domain" description="HTH araC/xylS-type" evidence="4">
    <location>
        <begin position="220"/>
        <end position="322"/>
    </location>
</feature>
<accession>A0A7Y9E2M5</accession>